<dbReference type="AlphaFoldDB" id="A0A9W6GCV6"/>
<reference evidence="3" key="1">
    <citation type="submission" date="2022-12" db="EMBL/GenBank/DDBJ databases">
        <title>Reference genome sequencing for broad-spectrum identification of bacterial and archaeal isolates by mass spectrometry.</title>
        <authorList>
            <person name="Sekiguchi Y."/>
            <person name="Tourlousse D.M."/>
        </authorList>
    </citation>
    <scope>NUCLEOTIDE SEQUENCE</scope>
    <source>
        <strain evidence="3">LLR39Z86</strain>
    </source>
</reference>
<evidence type="ECO:0000313" key="4">
    <source>
        <dbReference type="Proteomes" id="UP001144313"/>
    </source>
</evidence>
<keyword evidence="4" id="KW-1185">Reference proteome</keyword>
<evidence type="ECO:0000256" key="2">
    <source>
        <dbReference type="SAM" id="Phobius"/>
    </source>
</evidence>
<keyword evidence="2" id="KW-0812">Transmembrane</keyword>
<dbReference type="Proteomes" id="UP001144313">
    <property type="component" value="Unassembled WGS sequence"/>
</dbReference>
<feature type="compositionally biased region" description="Gly residues" evidence="1">
    <location>
        <begin position="13"/>
        <end position="25"/>
    </location>
</feature>
<organism evidence="3 4">
    <name type="scientific">Glycomyces algeriensis</name>
    <dbReference type="NCBI Taxonomy" id="256037"/>
    <lineage>
        <taxon>Bacteria</taxon>
        <taxon>Bacillati</taxon>
        <taxon>Actinomycetota</taxon>
        <taxon>Actinomycetes</taxon>
        <taxon>Glycomycetales</taxon>
        <taxon>Glycomycetaceae</taxon>
        <taxon>Glycomyces</taxon>
    </lineage>
</organism>
<feature type="compositionally biased region" description="Basic and acidic residues" evidence="1">
    <location>
        <begin position="1"/>
        <end position="12"/>
    </location>
</feature>
<accession>A0A9W6GCV6</accession>
<protein>
    <submittedName>
        <fullName evidence="3">Uncharacterized protein</fullName>
    </submittedName>
</protein>
<evidence type="ECO:0000313" key="3">
    <source>
        <dbReference type="EMBL" id="GLI44497.1"/>
    </source>
</evidence>
<keyword evidence="2" id="KW-0472">Membrane</keyword>
<keyword evidence="2" id="KW-1133">Transmembrane helix</keyword>
<evidence type="ECO:0000256" key="1">
    <source>
        <dbReference type="SAM" id="MobiDB-lite"/>
    </source>
</evidence>
<feature type="region of interest" description="Disordered" evidence="1">
    <location>
        <begin position="1"/>
        <end position="28"/>
    </location>
</feature>
<comment type="caution">
    <text evidence="3">The sequence shown here is derived from an EMBL/GenBank/DDBJ whole genome shotgun (WGS) entry which is preliminary data.</text>
</comment>
<gene>
    <name evidence="3" type="ORF">GALLR39Z86_43470</name>
</gene>
<feature type="transmembrane region" description="Helical" evidence="2">
    <location>
        <begin position="48"/>
        <end position="70"/>
    </location>
</feature>
<proteinExistence type="predicted"/>
<dbReference type="EMBL" id="BSDT01000001">
    <property type="protein sequence ID" value="GLI44497.1"/>
    <property type="molecule type" value="Genomic_DNA"/>
</dbReference>
<sequence length="119" mass="13173">MHTGCDDTRGELRGGFNGGSAGVRGGRMREHRCPCTDAQEGAAVIENLLCVLCMASVVLFPIIAISRAVWKSNFKFRRFCGECSYNTGWTSESVAGDIMYAHYLHRHPGVPPRGLIQWR</sequence>
<name>A0A9W6GCV6_9ACTN</name>